<accession>A0A243AHU4</accession>
<name>A0A243AHU4_BACTU</name>
<dbReference type="AlphaFoldDB" id="A0A243AHU4"/>
<dbReference type="InterPro" id="IPR001296">
    <property type="entry name" value="Glyco_trans_1"/>
</dbReference>
<dbReference type="RefSeq" id="WP_088031746.1">
    <property type="nucleotide sequence ID" value="NZ_NFDG01000081.1"/>
</dbReference>
<keyword evidence="2" id="KW-0808">Transferase</keyword>
<proteinExistence type="predicted"/>
<dbReference type="GO" id="GO:0016757">
    <property type="term" value="F:glycosyltransferase activity"/>
    <property type="evidence" value="ECO:0007669"/>
    <property type="project" value="InterPro"/>
</dbReference>
<sequence length="463" mass="53912">MNILHISLGLPPYRTGGLTKYSLDLMIEQSNEHNVFLLYPGKFTISQKVAIKKNKPYEGIGVYELVNPLPISLLNGINQPPLFMKKIDKCIYEDFLKKINPDVIHVHTLMGMHKEFFEIAKELSIKIIFTTHDYFGLCPKVNLMDAEGKICEDYESGRSCLSCNVNALSIPMIYAMQSYPYRYLKDSRIVKRLRRLKKNQTKENIGIADVTGEVKKLDDSLAIQYVELREYYLDILKLVDYFHFNSSIAKEQFESFLDLKGKVISISHKNIYDHRRERLSRRKNSSILRLGYLGPIDVYKGFYALKDTLDCLKGNGYKHWHLDVYGDFINNTEIYSPEHYTFHGRYEYSQLKKMFDQIDLLIIPSVWKETFGFIGLEAQSYGVPIMVSEHVGFKDLIKDEETGFIYKTDGNDFINKLSSILDNPLKLERINENISKMKFPYIMQQHTNEIINLYQEVRAGVEE</sequence>
<dbReference type="EMBL" id="NFDG01000081">
    <property type="protein sequence ID" value="OTY21709.1"/>
    <property type="molecule type" value="Genomic_DNA"/>
</dbReference>
<gene>
    <name evidence="2" type="ORF">BK732_11125</name>
</gene>
<dbReference type="SUPFAM" id="SSF53756">
    <property type="entry name" value="UDP-Glycosyltransferase/glycogen phosphorylase"/>
    <property type="match status" value="1"/>
</dbReference>
<comment type="caution">
    <text evidence="2">The sequence shown here is derived from an EMBL/GenBank/DDBJ whole genome shotgun (WGS) entry which is preliminary data.</text>
</comment>
<evidence type="ECO:0000259" key="1">
    <source>
        <dbReference type="Pfam" id="PF00534"/>
    </source>
</evidence>
<organism evidence="2 3">
    <name type="scientific">Bacillus thuringiensis serovar navarrensis</name>
    <dbReference type="NCBI Taxonomy" id="339658"/>
    <lineage>
        <taxon>Bacteria</taxon>
        <taxon>Bacillati</taxon>
        <taxon>Bacillota</taxon>
        <taxon>Bacilli</taxon>
        <taxon>Bacillales</taxon>
        <taxon>Bacillaceae</taxon>
        <taxon>Bacillus</taxon>
        <taxon>Bacillus cereus group</taxon>
    </lineage>
</organism>
<reference evidence="2 3" key="1">
    <citation type="submission" date="2016-10" db="EMBL/GenBank/DDBJ databases">
        <title>Comparative genomics of Bacillus thuringiensis reveals a path to pathogens against multiple invertebrate hosts.</title>
        <authorList>
            <person name="Zheng J."/>
            <person name="Gao Q."/>
            <person name="Liu H."/>
            <person name="Peng D."/>
            <person name="Ruan L."/>
            <person name="Sun M."/>
        </authorList>
    </citation>
    <scope>NUCLEOTIDE SEQUENCE [LARGE SCALE GENOMIC DNA]</scope>
    <source>
        <strain evidence="2">BGSC 4BM1</strain>
    </source>
</reference>
<dbReference type="PANTHER" id="PTHR45947:SF3">
    <property type="entry name" value="SULFOQUINOVOSYL TRANSFERASE SQD2"/>
    <property type="match status" value="1"/>
</dbReference>
<dbReference type="Gene3D" id="3.40.50.2000">
    <property type="entry name" value="Glycogen Phosphorylase B"/>
    <property type="match status" value="2"/>
</dbReference>
<feature type="domain" description="Glycosyl transferase family 1" evidence="1">
    <location>
        <begin position="292"/>
        <end position="436"/>
    </location>
</feature>
<evidence type="ECO:0000313" key="2">
    <source>
        <dbReference type="EMBL" id="OTY21709.1"/>
    </source>
</evidence>
<dbReference type="InterPro" id="IPR050194">
    <property type="entry name" value="Glycosyltransferase_grp1"/>
</dbReference>
<protein>
    <submittedName>
        <fullName evidence="2">Glycosyl transferase family 1</fullName>
    </submittedName>
</protein>
<dbReference type="Pfam" id="PF00534">
    <property type="entry name" value="Glycos_transf_1"/>
    <property type="match status" value="1"/>
</dbReference>
<evidence type="ECO:0000313" key="3">
    <source>
        <dbReference type="Proteomes" id="UP000194860"/>
    </source>
</evidence>
<dbReference type="PANTHER" id="PTHR45947">
    <property type="entry name" value="SULFOQUINOVOSYL TRANSFERASE SQD2"/>
    <property type="match status" value="1"/>
</dbReference>
<dbReference type="Proteomes" id="UP000194860">
    <property type="component" value="Unassembled WGS sequence"/>
</dbReference>